<dbReference type="InterPro" id="IPR036869">
    <property type="entry name" value="J_dom_sf"/>
</dbReference>
<dbReference type="InterPro" id="IPR003034">
    <property type="entry name" value="SAP_dom"/>
</dbReference>
<dbReference type="SUPFAM" id="SSF46565">
    <property type="entry name" value="Chaperone J-domain"/>
    <property type="match status" value="1"/>
</dbReference>
<reference evidence="5 6" key="1">
    <citation type="submission" date="2024-03" db="EMBL/GenBank/DDBJ databases">
        <title>Complete genome sequence of the green alga Chloropicon roscoffensis RCC1871.</title>
        <authorList>
            <person name="Lemieux C."/>
            <person name="Pombert J.-F."/>
            <person name="Otis C."/>
            <person name="Turmel M."/>
        </authorList>
    </citation>
    <scope>NUCLEOTIDE SEQUENCE [LARGE SCALE GENOMIC DNA]</scope>
    <source>
        <strain evidence="5 6">RCC1871</strain>
    </source>
</reference>
<dbReference type="GO" id="GO:0003677">
    <property type="term" value="F:DNA binding"/>
    <property type="evidence" value="ECO:0007669"/>
    <property type="project" value="InterPro"/>
</dbReference>
<dbReference type="Pfam" id="PF00533">
    <property type="entry name" value="BRCT"/>
    <property type="match status" value="1"/>
</dbReference>
<accession>A0AAX4PHV6</accession>
<gene>
    <name evidence="5" type="ORF">HKI87_12g70620</name>
</gene>
<sequence>MGKGETVKNLLDAVGVPGMDVFDGFSDVNEEFAKVKSFYKRRCLAVHPDKGGTAEVFREVNNAFETLRSMFEKGKIQSFKASQTTKTRKEYDASWRDYEAGGFSGPSYDWYEMQAEEADYPAYRVEVAKSGRSACNKPGTRTKNYQDKKCPIDEDTEYKFKTVTRKLKSGYFEDQVAYTLIKKGMLRLGMRDDQTFGYGRWCHLACWRVPKKIWLAMPQEGSADATNPDVFLKRLLSLNEVLFCGLNELDDAQRAEIVTHVMDRGNWAQYGRGKATLAGTGPSPSTPKKSPAKIAPKTEPKAETRTPPSSLLGKMPKPADAPASPSAARVLALSKEEPGAELEAQASPAKAKFVLPRPGVGRAKPGCMAGKTCVLTGIFPEVGGGGGLSIGKNRVTSMIQSFGGRVTGAVSGKTDVLVVGKEPGMSKVSKARKMENCSLLNLESLCDGINNDEVVETIEGAEPMVIENFSMGYKKGGQYNSLAYRSTPEEIAHAKGLSPKKLEQSESSKRKAEEEAEQAAQAKKKKQKKAKKTARKVDLDEAEDQEKEKPPPPPLSDFIKEKLKRNKELNVPWQTDMLASELKEICKHKQVKAQGTKKTMIGRLRAFVKSFF</sequence>
<evidence type="ECO:0000259" key="4">
    <source>
        <dbReference type="PROSITE" id="PS50800"/>
    </source>
</evidence>
<feature type="domain" description="J" evidence="2">
    <location>
        <begin position="9"/>
        <end position="95"/>
    </location>
</feature>
<dbReference type="PROSITE" id="PS50172">
    <property type="entry name" value="BRCT"/>
    <property type="match status" value="1"/>
</dbReference>
<evidence type="ECO:0000256" key="1">
    <source>
        <dbReference type="SAM" id="MobiDB-lite"/>
    </source>
</evidence>
<dbReference type="PROSITE" id="PS50800">
    <property type="entry name" value="SAP"/>
    <property type="match status" value="1"/>
</dbReference>
<evidence type="ECO:0000259" key="2">
    <source>
        <dbReference type="PROSITE" id="PS50076"/>
    </source>
</evidence>
<evidence type="ECO:0000313" key="6">
    <source>
        <dbReference type="Proteomes" id="UP001472866"/>
    </source>
</evidence>
<dbReference type="InterPro" id="IPR036957">
    <property type="entry name" value="Znf_PARP_sf"/>
</dbReference>
<dbReference type="SUPFAM" id="SSF52113">
    <property type="entry name" value="BRCT domain"/>
    <property type="match status" value="1"/>
</dbReference>
<dbReference type="Gene3D" id="3.40.50.10190">
    <property type="entry name" value="BRCT domain"/>
    <property type="match status" value="1"/>
</dbReference>
<dbReference type="CDD" id="cd06257">
    <property type="entry name" value="DnaJ"/>
    <property type="match status" value="1"/>
</dbReference>
<dbReference type="EMBL" id="CP151512">
    <property type="protein sequence ID" value="WZN65503.1"/>
    <property type="molecule type" value="Genomic_DNA"/>
</dbReference>
<dbReference type="InterPro" id="IPR001357">
    <property type="entry name" value="BRCT_dom"/>
</dbReference>
<feature type="region of interest" description="Disordered" evidence="1">
    <location>
        <begin position="491"/>
        <end position="559"/>
    </location>
</feature>
<dbReference type="PROSITE" id="PS50076">
    <property type="entry name" value="DNAJ_2"/>
    <property type="match status" value="1"/>
</dbReference>
<evidence type="ECO:0000259" key="3">
    <source>
        <dbReference type="PROSITE" id="PS50172"/>
    </source>
</evidence>
<dbReference type="InterPro" id="IPR036420">
    <property type="entry name" value="BRCT_dom_sf"/>
</dbReference>
<keyword evidence="6" id="KW-1185">Reference proteome</keyword>
<feature type="compositionally biased region" description="Low complexity" evidence="1">
    <location>
        <begin position="279"/>
        <end position="295"/>
    </location>
</feature>
<dbReference type="Proteomes" id="UP001472866">
    <property type="component" value="Chromosome 12"/>
</dbReference>
<organism evidence="5 6">
    <name type="scientific">Chloropicon roscoffensis</name>
    <dbReference type="NCBI Taxonomy" id="1461544"/>
    <lineage>
        <taxon>Eukaryota</taxon>
        <taxon>Viridiplantae</taxon>
        <taxon>Chlorophyta</taxon>
        <taxon>Chloropicophyceae</taxon>
        <taxon>Chloropicales</taxon>
        <taxon>Chloropicaceae</taxon>
        <taxon>Chloropicon</taxon>
    </lineage>
</organism>
<name>A0AAX4PHV6_9CHLO</name>
<dbReference type="InterPro" id="IPR001623">
    <property type="entry name" value="DnaJ_domain"/>
</dbReference>
<evidence type="ECO:0000313" key="5">
    <source>
        <dbReference type="EMBL" id="WZN65503.1"/>
    </source>
</evidence>
<dbReference type="Gene3D" id="3.30.1740.10">
    <property type="entry name" value="Zinc finger, PARP-type"/>
    <property type="match status" value="1"/>
</dbReference>
<proteinExistence type="predicted"/>
<feature type="compositionally biased region" description="Basic residues" evidence="1">
    <location>
        <begin position="522"/>
        <end position="534"/>
    </location>
</feature>
<dbReference type="Gene3D" id="1.10.287.110">
    <property type="entry name" value="DnaJ domain"/>
    <property type="match status" value="1"/>
</dbReference>
<protein>
    <submittedName>
        <fullName evidence="5">J domain-containing protein</fullName>
    </submittedName>
</protein>
<feature type="compositionally biased region" description="Basic and acidic residues" evidence="1">
    <location>
        <begin position="500"/>
        <end position="513"/>
    </location>
</feature>
<feature type="domain" description="SAP" evidence="4">
    <location>
        <begin position="574"/>
        <end position="608"/>
    </location>
</feature>
<dbReference type="GO" id="GO:0008270">
    <property type="term" value="F:zinc ion binding"/>
    <property type="evidence" value="ECO:0007669"/>
    <property type="project" value="InterPro"/>
</dbReference>
<feature type="compositionally biased region" description="Low complexity" evidence="1">
    <location>
        <begin position="316"/>
        <end position="328"/>
    </location>
</feature>
<feature type="region of interest" description="Disordered" evidence="1">
    <location>
        <begin position="273"/>
        <end position="330"/>
    </location>
</feature>
<feature type="domain" description="BRCT" evidence="3">
    <location>
        <begin position="363"/>
        <end position="471"/>
    </location>
</feature>
<dbReference type="AlphaFoldDB" id="A0AAX4PHV6"/>